<dbReference type="AlphaFoldDB" id="A0A1X7R177"/>
<accession>A0A1X7R177</accession>
<name>A0A1X7R177_9SACH</name>
<gene>
    <name evidence="1" type="ORF">KASA_0P06600G</name>
</gene>
<evidence type="ECO:0000313" key="2">
    <source>
        <dbReference type="Proteomes" id="UP000196158"/>
    </source>
</evidence>
<organism evidence="1 2">
    <name type="scientific">Maudiozyma saulgeensis</name>
    <dbReference type="NCBI Taxonomy" id="1789683"/>
    <lineage>
        <taxon>Eukaryota</taxon>
        <taxon>Fungi</taxon>
        <taxon>Dikarya</taxon>
        <taxon>Ascomycota</taxon>
        <taxon>Saccharomycotina</taxon>
        <taxon>Saccharomycetes</taxon>
        <taxon>Saccharomycetales</taxon>
        <taxon>Saccharomycetaceae</taxon>
        <taxon>Maudiozyma</taxon>
    </lineage>
</organism>
<evidence type="ECO:0000313" key="1">
    <source>
        <dbReference type="EMBL" id="SMN19443.1"/>
    </source>
</evidence>
<dbReference type="OrthoDB" id="10485839at2759"/>
<proteinExistence type="predicted"/>
<dbReference type="EMBL" id="FXLY01000003">
    <property type="protein sequence ID" value="SMN19443.1"/>
    <property type="molecule type" value="Genomic_DNA"/>
</dbReference>
<reference evidence="1 2" key="1">
    <citation type="submission" date="2017-04" db="EMBL/GenBank/DDBJ databases">
        <authorList>
            <person name="Afonso C.L."/>
            <person name="Miller P.J."/>
            <person name="Scott M.A."/>
            <person name="Spackman E."/>
            <person name="Goraichik I."/>
            <person name="Dimitrov K.M."/>
            <person name="Suarez D.L."/>
            <person name="Swayne D.E."/>
        </authorList>
    </citation>
    <scope>NUCLEOTIDE SEQUENCE [LARGE SCALE GENOMIC DNA]</scope>
</reference>
<protein>
    <submittedName>
        <fullName evidence="1">Uncharacterized protein</fullName>
    </submittedName>
</protein>
<dbReference type="Proteomes" id="UP000196158">
    <property type="component" value="Unassembled WGS sequence"/>
</dbReference>
<sequence>MFSLYEQHNVVKRSYNQFEIEAPSPELPRKRIRYTTTNNNNKYTTNYETVTNSNDCKNDEYLISPVLSSLSNNKLSMADDGIQCNSLINNDYPNNNILTPATTPAANTNNTDWLKLGQQQQQQQVHNNNIGSQIHNDNEIYSEAEEYMVMGYFNGYCSNNNNNNNSLSMSSSSTNIQTYNQMTNDNNNENNNQTFHTQYSLYDLTNEEIEMINTQQHRLQDQQMEY</sequence>
<keyword evidence="2" id="KW-1185">Reference proteome</keyword>